<evidence type="ECO:0000256" key="9">
    <source>
        <dbReference type="PIRSR" id="PIRSR602401-1"/>
    </source>
</evidence>
<dbReference type="InterPro" id="IPR050364">
    <property type="entry name" value="Cytochrome_P450_fung"/>
</dbReference>
<dbReference type="InterPro" id="IPR001128">
    <property type="entry name" value="Cyt_P450"/>
</dbReference>
<dbReference type="Pfam" id="PF00067">
    <property type="entry name" value="p450"/>
    <property type="match status" value="1"/>
</dbReference>
<dbReference type="OrthoDB" id="2789670at2759"/>
<keyword evidence="4 9" id="KW-0349">Heme</keyword>
<keyword evidence="8 10" id="KW-0503">Monooxygenase</keyword>
<protein>
    <submittedName>
        <fullName evidence="12">Cytochrome P450</fullName>
    </submittedName>
</protein>
<evidence type="ECO:0000256" key="7">
    <source>
        <dbReference type="ARBA" id="ARBA00023004"/>
    </source>
</evidence>
<evidence type="ECO:0000256" key="3">
    <source>
        <dbReference type="ARBA" id="ARBA00010617"/>
    </source>
</evidence>
<dbReference type="InterPro" id="IPR036396">
    <property type="entry name" value="Cyt_P450_sf"/>
</dbReference>
<evidence type="ECO:0000256" key="6">
    <source>
        <dbReference type="ARBA" id="ARBA00023002"/>
    </source>
</evidence>
<evidence type="ECO:0000313" key="12">
    <source>
        <dbReference type="EMBL" id="KAE9409713.1"/>
    </source>
</evidence>
<gene>
    <name evidence="12" type="ORF">BT96DRAFT_872366</name>
</gene>
<dbReference type="InterPro" id="IPR017972">
    <property type="entry name" value="Cyt_P450_CS"/>
</dbReference>
<evidence type="ECO:0000256" key="2">
    <source>
        <dbReference type="ARBA" id="ARBA00005179"/>
    </source>
</evidence>
<dbReference type="GO" id="GO:0016705">
    <property type="term" value="F:oxidoreductase activity, acting on paired donors, with incorporation or reduction of molecular oxygen"/>
    <property type="evidence" value="ECO:0007669"/>
    <property type="project" value="InterPro"/>
</dbReference>
<accession>A0A6A4IJ87</accession>
<proteinExistence type="inferred from homology"/>
<sequence>MADTFPTLIATFFVLAVLILFRRAFSAPRLSFPPGPPSKPLIGNIMHAPTSGAIWEVFSQWKEVYGDLVFLHGLGNNILVVNSLETTNELFEGRWKTYSHRPRFTVVGELMGTEKSPVFMPYGEEWRESRKLINMALNQGAIKRYHTVQEDIAALLNKDLLEKPNDFISHLRLAAGRVVLSVTYGLFAENSQDQYIKDAEEAMDVIGKGMAPGTFLCDYFPIMKHIPTWMPFHWRKEAERGRKAVRRTVELPYFAVKKMFSENSAPPSFTMDLLSLGINDLKSEEQAMLAASAMYGAGTETTFATSLTFVLAMAMNQDIQKKAQLEIDSIIGTDRLPTIADAPQLPYTMAVVKETMRWHPSVPISVPRQTSEDDVFRGYHIPKNTMVIPNVWAISQNTSNPNQFNPDRFLYQNDSLNMIDPSKWIFGIGRRICPGRYLAENSLIAIICGILSAFDILPLQNEPIHPKFSPKHISFPEVFPCQIQPRSCGKVELIHSRSAEAKVHLHAK</sequence>
<dbReference type="EMBL" id="ML769387">
    <property type="protein sequence ID" value="KAE9409713.1"/>
    <property type="molecule type" value="Genomic_DNA"/>
</dbReference>
<keyword evidence="6 10" id="KW-0560">Oxidoreductase</keyword>
<feature type="signal peptide" evidence="11">
    <location>
        <begin position="1"/>
        <end position="26"/>
    </location>
</feature>
<reference evidence="12" key="1">
    <citation type="journal article" date="2019" name="Environ. Microbiol.">
        <title>Fungal ecological strategies reflected in gene transcription - a case study of two litter decomposers.</title>
        <authorList>
            <person name="Barbi F."/>
            <person name="Kohler A."/>
            <person name="Barry K."/>
            <person name="Baskaran P."/>
            <person name="Daum C."/>
            <person name="Fauchery L."/>
            <person name="Ihrmark K."/>
            <person name="Kuo A."/>
            <person name="LaButti K."/>
            <person name="Lipzen A."/>
            <person name="Morin E."/>
            <person name="Grigoriev I.V."/>
            <person name="Henrissat B."/>
            <person name="Lindahl B."/>
            <person name="Martin F."/>
        </authorList>
    </citation>
    <scope>NUCLEOTIDE SEQUENCE</scope>
    <source>
        <strain evidence="12">JB14</strain>
    </source>
</reference>
<comment type="pathway">
    <text evidence="2">Secondary metabolite biosynthesis.</text>
</comment>
<keyword evidence="7 9" id="KW-0408">Iron</keyword>
<dbReference type="Proteomes" id="UP000799118">
    <property type="component" value="Unassembled WGS sequence"/>
</dbReference>
<dbReference type="InterPro" id="IPR002401">
    <property type="entry name" value="Cyt_P450_E_grp-I"/>
</dbReference>
<evidence type="ECO:0000256" key="1">
    <source>
        <dbReference type="ARBA" id="ARBA00001971"/>
    </source>
</evidence>
<keyword evidence="5 9" id="KW-0479">Metal-binding</keyword>
<dbReference type="GO" id="GO:0020037">
    <property type="term" value="F:heme binding"/>
    <property type="evidence" value="ECO:0007669"/>
    <property type="project" value="InterPro"/>
</dbReference>
<evidence type="ECO:0000313" key="13">
    <source>
        <dbReference type="Proteomes" id="UP000799118"/>
    </source>
</evidence>
<feature type="binding site" description="axial binding residue" evidence="9">
    <location>
        <position position="433"/>
    </location>
    <ligand>
        <name>heme</name>
        <dbReference type="ChEBI" id="CHEBI:30413"/>
    </ligand>
    <ligandPart>
        <name>Fe</name>
        <dbReference type="ChEBI" id="CHEBI:18248"/>
    </ligandPart>
</feature>
<feature type="chain" id="PRO_5025509150" evidence="11">
    <location>
        <begin position="27"/>
        <end position="508"/>
    </location>
</feature>
<evidence type="ECO:0000256" key="10">
    <source>
        <dbReference type="RuleBase" id="RU000461"/>
    </source>
</evidence>
<evidence type="ECO:0000256" key="4">
    <source>
        <dbReference type="ARBA" id="ARBA00022617"/>
    </source>
</evidence>
<comment type="cofactor">
    <cofactor evidence="1 9">
        <name>heme</name>
        <dbReference type="ChEBI" id="CHEBI:30413"/>
    </cofactor>
</comment>
<comment type="similarity">
    <text evidence="3 10">Belongs to the cytochrome P450 family.</text>
</comment>
<dbReference type="Gene3D" id="1.10.630.10">
    <property type="entry name" value="Cytochrome P450"/>
    <property type="match status" value="1"/>
</dbReference>
<keyword evidence="11" id="KW-0732">Signal</keyword>
<evidence type="ECO:0000256" key="8">
    <source>
        <dbReference type="ARBA" id="ARBA00023033"/>
    </source>
</evidence>
<keyword evidence="13" id="KW-1185">Reference proteome</keyword>
<dbReference type="CDD" id="cd11065">
    <property type="entry name" value="CYP64-like"/>
    <property type="match status" value="1"/>
</dbReference>
<dbReference type="PRINTS" id="PR00385">
    <property type="entry name" value="P450"/>
</dbReference>
<dbReference type="AlphaFoldDB" id="A0A6A4IJ87"/>
<dbReference type="PANTHER" id="PTHR46300:SF7">
    <property type="entry name" value="P450, PUTATIVE (EUROFUNG)-RELATED"/>
    <property type="match status" value="1"/>
</dbReference>
<dbReference type="PROSITE" id="PS00086">
    <property type="entry name" value="CYTOCHROME_P450"/>
    <property type="match status" value="1"/>
</dbReference>
<name>A0A6A4IJ87_9AGAR</name>
<dbReference type="SUPFAM" id="SSF48264">
    <property type="entry name" value="Cytochrome P450"/>
    <property type="match status" value="1"/>
</dbReference>
<evidence type="ECO:0000256" key="11">
    <source>
        <dbReference type="SAM" id="SignalP"/>
    </source>
</evidence>
<dbReference type="PANTHER" id="PTHR46300">
    <property type="entry name" value="P450, PUTATIVE (EUROFUNG)-RELATED-RELATED"/>
    <property type="match status" value="1"/>
</dbReference>
<dbReference type="GO" id="GO:0005506">
    <property type="term" value="F:iron ion binding"/>
    <property type="evidence" value="ECO:0007669"/>
    <property type="project" value="InterPro"/>
</dbReference>
<organism evidence="12 13">
    <name type="scientific">Gymnopus androsaceus JB14</name>
    <dbReference type="NCBI Taxonomy" id="1447944"/>
    <lineage>
        <taxon>Eukaryota</taxon>
        <taxon>Fungi</taxon>
        <taxon>Dikarya</taxon>
        <taxon>Basidiomycota</taxon>
        <taxon>Agaricomycotina</taxon>
        <taxon>Agaricomycetes</taxon>
        <taxon>Agaricomycetidae</taxon>
        <taxon>Agaricales</taxon>
        <taxon>Marasmiineae</taxon>
        <taxon>Omphalotaceae</taxon>
        <taxon>Gymnopus</taxon>
    </lineage>
</organism>
<evidence type="ECO:0000256" key="5">
    <source>
        <dbReference type="ARBA" id="ARBA00022723"/>
    </source>
</evidence>
<dbReference type="PRINTS" id="PR00463">
    <property type="entry name" value="EP450I"/>
</dbReference>
<dbReference type="GO" id="GO:0004497">
    <property type="term" value="F:monooxygenase activity"/>
    <property type="evidence" value="ECO:0007669"/>
    <property type="project" value="UniProtKB-KW"/>
</dbReference>